<sequence>MEIENFDSSIHTFNNVIGSASFFEGIDEIKIKPGINIKAALNFEFGSAKSASAIEVGFLGEVFPNEVIIMPTARNYSFYPTAFITLFYGRKY</sequence>
<dbReference type="EMBL" id="GU942981">
    <property type="protein sequence ID" value="ADD93413.1"/>
    <property type="molecule type" value="Genomic_DNA"/>
</dbReference>
<dbReference type="AlphaFoldDB" id="D6PCG2"/>
<name>D6PCG2_9BACT</name>
<accession>D6PCG2</accession>
<reference evidence="1" key="1">
    <citation type="journal article" date="2010" name="ISME J.">
        <title>Metagenome of the Mediterranean deep chlorophyll maximum studied by direct and fosmid library 454 pyrosequencing.</title>
        <authorList>
            <person name="Ghai R."/>
            <person name="Martin-Cuadrado A.B."/>
            <person name="Molto A.G."/>
            <person name="Heredia I.G."/>
            <person name="Cabrera R."/>
            <person name="Martin J."/>
            <person name="Verdu M."/>
            <person name="Deschamps P."/>
            <person name="Moreira D."/>
            <person name="Lopez-Garcia P."/>
            <person name="Mira A."/>
            <person name="Rodriguez-Valera F."/>
        </authorList>
    </citation>
    <scope>NUCLEOTIDE SEQUENCE</scope>
</reference>
<protein>
    <submittedName>
        <fullName evidence="1">Uncharacterized protein</fullName>
    </submittedName>
</protein>
<organism evidence="1">
    <name type="scientific">uncultured marine bacterium MedDCM-OCT-S04-C102</name>
    <dbReference type="NCBI Taxonomy" id="743048"/>
    <lineage>
        <taxon>Bacteria</taxon>
        <taxon>environmental samples</taxon>
    </lineage>
</organism>
<evidence type="ECO:0000313" key="1">
    <source>
        <dbReference type="EMBL" id="ADD93413.1"/>
    </source>
</evidence>
<proteinExistence type="predicted"/>